<sequence length="85" mass="9427">MSDSGRIRANGDILSIDGGNYPNGIIISNNIIGLSQKFREVDNGIEGKVWFELDVSHADTIVIIHEGKRVEMDKKAFLQAIGLEW</sequence>
<protein>
    <submittedName>
        <fullName evidence="1">Uncharacterized protein</fullName>
    </submittedName>
</protein>
<accession>A0A0F9BL83</accession>
<reference evidence="1" key="1">
    <citation type="journal article" date="2015" name="Nature">
        <title>Complex archaea that bridge the gap between prokaryotes and eukaryotes.</title>
        <authorList>
            <person name="Spang A."/>
            <person name="Saw J.H."/>
            <person name="Jorgensen S.L."/>
            <person name="Zaremba-Niedzwiedzka K."/>
            <person name="Martijn J."/>
            <person name="Lind A.E."/>
            <person name="van Eijk R."/>
            <person name="Schleper C."/>
            <person name="Guy L."/>
            <person name="Ettema T.J."/>
        </authorList>
    </citation>
    <scope>NUCLEOTIDE SEQUENCE</scope>
</reference>
<dbReference type="AlphaFoldDB" id="A0A0F9BL83"/>
<dbReference type="EMBL" id="LAZR01037278">
    <property type="protein sequence ID" value="KKL22634.1"/>
    <property type="molecule type" value="Genomic_DNA"/>
</dbReference>
<name>A0A0F9BL83_9ZZZZ</name>
<evidence type="ECO:0000313" key="1">
    <source>
        <dbReference type="EMBL" id="KKL22634.1"/>
    </source>
</evidence>
<gene>
    <name evidence="1" type="ORF">LCGC14_2433470</name>
</gene>
<organism evidence="1">
    <name type="scientific">marine sediment metagenome</name>
    <dbReference type="NCBI Taxonomy" id="412755"/>
    <lineage>
        <taxon>unclassified sequences</taxon>
        <taxon>metagenomes</taxon>
        <taxon>ecological metagenomes</taxon>
    </lineage>
</organism>
<proteinExistence type="predicted"/>
<comment type="caution">
    <text evidence="1">The sequence shown here is derived from an EMBL/GenBank/DDBJ whole genome shotgun (WGS) entry which is preliminary data.</text>
</comment>